<dbReference type="HOGENOM" id="CLU_535154_0_0_9"/>
<evidence type="ECO:0000313" key="3">
    <source>
        <dbReference type="EMBL" id="ERJ90983.1"/>
    </source>
</evidence>
<dbReference type="PROSITE" id="PS00018">
    <property type="entry name" value="EF_HAND_1"/>
    <property type="match status" value="1"/>
</dbReference>
<dbReference type="PATRIC" id="fig|411473.3.peg.2272"/>
<gene>
    <name evidence="3" type="ORF">RUMCAL_02709</name>
</gene>
<keyword evidence="4" id="KW-1185">Reference proteome</keyword>
<dbReference type="InterPro" id="IPR018247">
    <property type="entry name" value="EF_Hand_1_Ca_BS"/>
</dbReference>
<dbReference type="STRING" id="411473.RUMCAL_02709"/>
<dbReference type="eggNOG" id="COG2247">
    <property type="taxonomic scope" value="Bacteria"/>
</dbReference>
<dbReference type="InterPro" id="IPR016134">
    <property type="entry name" value="Dockerin_dom"/>
</dbReference>
<evidence type="ECO:0000259" key="2">
    <source>
        <dbReference type="PROSITE" id="PS51766"/>
    </source>
</evidence>
<dbReference type="Gene3D" id="2.60.120.380">
    <property type="match status" value="3"/>
</dbReference>
<dbReference type="Gene3D" id="1.10.1330.10">
    <property type="entry name" value="Dockerin domain"/>
    <property type="match status" value="1"/>
</dbReference>
<dbReference type="GO" id="GO:0000272">
    <property type="term" value="P:polysaccharide catabolic process"/>
    <property type="evidence" value="ECO:0007669"/>
    <property type="project" value="InterPro"/>
</dbReference>
<dbReference type="AlphaFoldDB" id="U2LV39"/>
<organism evidence="3 4">
    <name type="scientific">Ruminococcus callidus ATCC 27760</name>
    <dbReference type="NCBI Taxonomy" id="411473"/>
    <lineage>
        <taxon>Bacteria</taxon>
        <taxon>Bacillati</taxon>
        <taxon>Bacillota</taxon>
        <taxon>Clostridia</taxon>
        <taxon>Eubacteriales</taxon>
        <taxon>Oscillospiraceae</taxon>
        <taxon>Ruminococcus</taxon>
    </lineage>
</organism>
<proteinExistence type="predicted"/>
<keyword evidence="1" id="KW-0732">Signal</keyword>
<feature type="domain" description="Dockerin" evidence="2">
    <location>
        <begin position="428"/>
        <end position="502"/>
    </location>
</feature>
<dbReference type="Proteomes" id="UP000016662">
    <property type="component" value="Unassembled WGS sequence"/>
</dbReference>
<dbReference type="SUPFAM" id="SSF63446">
    <property type="entry name" value="Type I dockerin domain"/>
    <property type="match status" value="1"/>
</dbReference>
<comment type="caution">
    <text evidence="3">The sequence shown here is derived from an EMBL/GenBank/DDBJ whole genome shotgun (WGS) entry which is preliminary data.</text>
</comment>
<reference evidence="3 4" key="1">
    <citation type="submission" date="2013-07" db="EMBL/GenBank/DDBJ databases">
        <authorList>
            <person name="Weinstock G."/>
            <person name="Sodergren E."/>
            <person name="Wylie T."/>
            <person name="Fulton L."/>
            <person name="Fulton R."/>
            <person name="Fronick C."/>
            <person name="O'Laughlin M."/>
            <person name="Godfrey J."/>
            <person name="Miner T."/>
            <person name="Herter B."/>
            <person name="Appelbaum E."/>
            <person name="Cordes M."/>
            <person name="Lek S."/>
            <person name="Wollam A."/>
            <person name="Pepin K.H."/>
            <person name="Palsikar V.B."/>
            <person name="Mitreva M."/>
            <person name="Wilson R.K."/>
        </authorList>
    </citation>
    <scope>NUCLEOTIDE SEQUENCE [LARGE SCALE GENOMIC DNA]</scope>
    <source>
        <strain evidence="3 4">ATCC 27760</strain>
    </source>
</reference>
<name>U2LV39_9FIRM</name>
<dbReference type="InterPro" id="IPR036439">
    <property type="entry name" value="Dockerin_dom_sf"/>
</dbReference>
<sequence>MSATERIIFMKTSKQKRFAAIFAGMLCISCLTASFSATAETADTAGENDTLAAAEELPLNTAVSGEISAEGDVDYYKITLPEDGTLQMGMTADWVSGFGESYRVAFYTADGTTVFQDDYVAENIQFPADGWKAGVYYFSVKPEYDTYPPKSAYTLTANFTPKSQWTADSSYELEPNGNFNTANPIALATPCKGVFSDSNDADCYTFSTEEAGKISVTLENPDQSTANCTIILYNEAQEPVGKAALRNSSTSVTIPEQGFNAGIFYVQVKTDNTLTNNWKYAEQYQLTVDFTPTGDTYESEPNDTTANADTLPVNAPVTGKLVSVNDTDFYKVTSDSAAQFSLTLEHALPDNLSKSGNAWTVTCYQYDEKAGSLRKTPVLTMQAALEQTKTTSDTALIRGGTFYVKVENKSYSAFSDQEYTLTMQAELLTYEKGDVNADGSVDTQDLFEMLYSCAKSSAGIREDLLEGAAFLAADIDENDALDSTDIYYALLYIAQKSAGLPTSWESVVQ</sequence>
<dbReference type="PROSITE" id="PS51766">
    <property type="entry name" value="DOCKERIN"/>
    <property type="match status" value="1"/>
</dbReference>
<dbReference type="EMBL" id="AWVF01000336">
    <property type="protein sequence ID" value="ERJ90983.1"/>
    <property type="molecule type" value="Genomic_DNA"/>
</dbReference>
<protein>
    <submittedName>
        <fullName evidence="3">Bacterial pre-peptidase domain protein</fullName>
    </submittedName>
</protein>
<accession>U2LV39</accession>
<evidence type="ECO:0000256" key="1">
    <source>
        <dbReference type="SAM" id="SignalP"/>
    </source>
</evidence>
<feature type="chain" id="PRO_5004632019" evidence="1">
    <location>
        <begin position="40"/>
        <end position="509"/>
    </location>
</feature>
<dbReference type="SUPFAM" id="SSF89260">
    <property type="entry name" value="Collagen-binding domain"/>
    <property type="match status" value="3"/>
</dbReference>
<evidence type="ECO:0000313" key="4">
    <source>
        <dbReference type="Proteomes" id="UP000016662"/>
    </source>
</evidence>
<feature type="signal peptide" evidence="1">
    <location>
        <begin position="1"/>
        <end position="39"/>
    </location>
</feature>